<dbReference type="GO" id="GO:0005524">
    <property type="term" value="F:ATP binding"/>
    <property type="evidence" value="ECO:0007669"/>
    <property type="project" value="UniProtKB-KW"/>
</dbReference>
<evidence type="ECO:0000259" key="9">
    <source>
        <dbReference type="Pfam" id="PF01636"/>
    </source>
</evidence>
<feature type="domain" description="Aminoglycoside phosphotransferase" evidence="9">
    <location>
        <begin position="24"/>
        <end position="217"/>
    </location>
</feature>
<dbReference type="Gene3D" id="3.90.1200.10">
    <property type="match status" value="1"/>
</dbReference>
<dbReference type="GO" id="GO:0046677">
    <property type="term" value="P:response to antibiotic"/>
    <property type="evidence" value="ECO:0007669"/>
    <property type="project" value="UniProtKB-KW"/>
</dbReference>
<name>A0A9D1GVK2_9ACTN</name>
<dbReference type="GO" id="GO:0016301">
    <property type="term" value="F:kinase activity"/>
    <property type="evidence" value="ECO:0007669"/>
    <property type="project" value="UniProtKB-KW"/>
</dbReference>
<keyword evidence="3" id="KW-0547">Nucleotide-binding</keyword>
<keyword evidence="4" id="KW-0418">Kinase</keyword>
<evidence type="ECO:0000256" key="3">
    <source>
        <dbReference type="ARBA" id="ARBA00022741"/>
    </source>
</evidence>
<dbReference type="Pfam" id="PF01636">
    <property type="entry name" value="APH"/>
    <property type="match status" value="1"/>
</dbReference>
<reference evidence="10" key="2">
    <citation type="journal article" date="2021" name="PeerJ">
        <title>Extensive microbial diversity within the chicken gut microbiome revealed by metagenomics and culture.</title>
        <authorList>
            <person name="Gilroy R."/>
            <person name="Ravi A."/>
            <person name="Getino M."/>
            <person name="Pursley I."/>
            <person name="Horton D.L."/>
            <person name="Alikhan N.F."/>
            <person name="Baker D."/>
            <person name="Gharbi K."/>
            <person name="Hall N."/>
            <person name="Watson M."/>
            <person name="Adriaenssens E.M."/>
            <person name="Foster-Nyarko E."/>
            <person name="Jarju S."/>
            <person name="Secka A."/>
            <person name="Antonio M."/>
            <person name="Oren A."/>
            <person name="Chaudhuri R.R."/>
            <person name="La Ragione R."/>
            <person name="Hildebrand F."/>
            <person name="Pallen M.J."/>
        </authorList>
    </citation>
    <scope>NUCLEOTIDE SEQUENCE</scope>
    <source>
        <strain evidence="10">ChiGjej1B1-24693</strain>
    </source>
</reference>
<protein>
    <submittedName>
        <fullName evidence="10">Phosphotransferase</fullName>
    </submittedName>
</protein>
<reference evidence="10" key="1">
    <citation type="submission" date="2020-10" db="EMBL/GenBank/DDBJ databases">
        <authorList>
            <person name="Gilroy R."/>
        </authorList>
    </citation>
    <scope>NUCLEOTIDE SEQUENCE</scope>
    <source>
        <strain evidence="10">ChiGjej1B1-24693</strain>
    </source>
</reference>
<dbReference type="PANTHER" id="PTHR21310:SF41">
    <property type="entry name" value="3'-PHOSPHOTRANSFERASE, PUTATIVE-RELATED"/>
    <property type="match status" value="1"/>
</dbReference>
<accession>A0A9D1GVK2</accession>
<sequence>MWHNDAATTWRIGPASAPLRYLKVARPPGAVLGGALDLAGEARRLRWIGDRLPVPEVLAVGPVPDGAGQWMLTAALPGTHAIAPAHRERPEQTVATLGTALRRFHDTLPVAECPWTWSPAEQAVDHPDHRVRELAATAPAVAPRDRVVCCGDACAPNVLLDAEGHLVGYVDLGDLGVGDRWADLAVALLSLGWNYGHGWDRTYLEAYGIDPDPERISFHQTLHQLT</sequence>
<dbReference type="PANTHER" id="PTHR21310">
    <property type="entry name" value="AMINOGLYCOSIDE PHOSPHOTRANSFERASE-RELATED-RELATED"/>
    <property type="match status" value="1"/>
</dbReference>
<feature type="binding site" evidence="8">
    <location>
        <position position="157"/>
    </location>
    <ligand>
        <name>Mg(2+)</name>
        <dbReference type="ChEBI" id="CHEBI:18420"/>
    </ligand>
</feature>
<dbReference type="Proteomes" id="UP000886842">
    <property type="component" value="Unassembled WGS sequence"/>
</dbReference>
<dbReference type="EMBL" id="DVLP01000090">
    <property type="protein sequence ID" value="HIT74576.1"/>
    <property type="molecule type" value="Genomic_DNA"/>
</dbReference>
<evidence type="ECO:0000256" key="5">
    <source>
        <dbReference type="ARBA" id="ARBA00022840"/>
    </source>
</evidence>
<keyword evidence="8" id="KW-0479">Metal-binding</keyword>
<evidence type="ECO:0000313" key="10">
    <source>
        <dbReference type="EMBL" id="HIT74576.1"/>
    </source>
</evidence>
<keyword evidence="5" id="KW-0067">ATP-binding</keyword>
<dbReference type="PIRSF" id="PIRSF000706">
    <property type="entry name" value="Kanamycin_kin"/>
    <property type="match status" value="1"/>
</dbReference>
<dbReference type="GO" id="GO:0016773">
    <property type="term" value="F:phosphotransferase activity, alcohol group as acceptor"/>
    <property type="evidence" value="ECO:0007669"/>
    <property type="project" value="InterPro"/>
</dbReference>
<comment type="caution">
    <text evidence="10">The sequence shown here is derived from an EMBL/GenBank/DDBJ whole genome shotgun (WGS) entry which is preliminary data.</text>
</comment>
<evidence type="ECO:0000256" key="2">
    <source>
        <dbReference type="ARBA" id="ARBA00022679"/>
    </source>
</evidence>
<evidence type="ECO:0000256" key="6">
    <source>
        <dbReference type="ARBA" id="ARBA00023251"/>
    </source>
</evidence>
<feature type="binding site" evidence="8">
    <location>
        <position position="171"/>
    </location>
    <ligand>
        <name>Mg(2+)</name>
        <dbReference type="ChEBI" id="CHEBI:18420"/>
    </ligand>
</feature>
<dbReference type="GO" id="GO:0046872">
    <property type="term" value="F:metal ion binding"/>
    <property type="evidence" value="ECO:0007669"/>
    <property type="project" value="UniProtKB-KW"/>
</dbReference>
<dbReference type="InterPro" id="IPR002575">
    <property type="entry name" value="Aminoglycoside_PTrfase"/>
</dbReference>
<evidence type="ECO:0000256" key="8">
    <source>
        <dbReference type="PIRSR" id="PIRSR000706-2"/>
    </source>
</evidence>
<keyword evidence="6" id="KW-0046">Antibiotic resistance</keyword>
<gene>
    <name evidence="10" type="ORF">IAA98_03235</name>
</gene>
<keyword evidence="8" id="KW-0460">Magnesium</keyword>
<evidence type="ECO:0000256" key="1">
    <source>
        <dbReference type="ARBA" id="ARBA00006219"/>
    </source>
</evidence>
<feature type="active site" description="Proton acceptor" evidence="7">
    <location>
        <position position="152"/>
    </location>
</feature>
<proteinExistence type="inferred from homology"/>
<comment type="similarity">
    <text evidence="1">Belongs to the aminoglycoside phosphotransferase family.</text>
</comment>
<evidence type="ECO:0000256" key="7">
    <source>
        <dbReference type="PIRSR" id="PIRSR000706-1"/>
    </source>
</evidence>
<keyword evidence="2" id="KW-0808">Transferase</keyword>
<organism evidence="10 11">
    <name type="scientific">Candidatus Avipropionibacterium avicola</name>
    <dbReference type="NCBI Taxonomy" id="2840701"/>
    <lineage>
        <taxon>Bacteria</taxon>
        <taxon>Bacillati</taxon>
        <taxon>Actinomycetota</taxon>
        <taxon>Actinomycetes</taxon>
        <taxon>Propionibacteriales</taxon>
        <taxon>Propionibacteriaceae</taxon>
        <taxon>Propionibacteriaceae incertae sedis</taxon>
        <taxon>Candidatus Avipropionibacterium</taxon>
    </lineage>
</organism>
<dbReference type="InterPro" id="IPR011009">
    <property type="entry name" value="Kinase-like_dom_sf"/>
</dbReference>
<evidence type="ECO:0000256" key="4">
    <source>
        <dbReference type="ARBA" id="ARBA00022777"/>
    </source>
</evidence>
<dbReference type="InterPro" id="IPR024165">
    <property type="entry name" value="Kan/Strep_kinase"/>
</dbReference>
<dbReference type="AlphaFoldDB" id="A0A9D1GVK2"/>
<dbReference type="Gene3D" id="3.30.200.20">
    <property type="entry name" value="Phosphorylase Kinase, domain 1"/>
    <property type="match status" value="1"/>
</dbReference>
<dbReference type="SUPFAM" id="SSF56112">
    <property type="entry name" value="Protein kinase-like (PK-like)"/>
    <property type="match status" value="1"/>
</dbReference>
<dbReference type="InterPro" id="IPR051678">
    <property type="entry name" value="AGP_Transferase"/>
</dbReference>
<evidence type="ECO:0000313" key="11">
    <source>
        <dbReference type="Proteomes" id="UP000886842"/>
    </source>
</evidence>